<feature type="region of interest" description="Disordered" evidence="1">
    <location>
        <begin position="158"/>
        <end position="177"/>
    </location>
</feature>
<organism evidence="2 3">
    <name type="scientific">Glutamicibacter arilaitensis</name>
    <dbReference type="NCBI Taxonomy" id="256701"/>
    <lineage>
        <taxon>Bacteria</taxon>
        <taxon>Bacillati</taxon>
        <taxon>Actinomycetota</taxon>
        <taxon>Actinomycetes</taxon>
        <taxon>Micrococcales</taxon>
        <taxon>Micrococcaceae</taxon>
        <taxon>Glutamicibacter</taxon>
    </lineage>
</organism>
<dbReference type="EMBL" id="PNQX01000003">
    <property type="protein sequence ID" value="PMQ18846.1"/>
    <property type="molecule type" value="Genomic_DNA"/>
</dbReference>
<dbReference type="Pfam" id="PF16259">
    <property type="entry name" value="DUF4913"/>
    <property type="match status" value="1"/>
</dbReference>
<accession>A0A2N7RY74</accession>
<dbReference type="RefSeq" id="WP_013350254.1">
    <property type="nucleotide sequence ID" value="NZ_JBQDNZ010000071.1"/>
</dbReference>
<comment type="caution">
    <text evidence="2">The sequence shown here is derived from an EMBL/GenBank/DDBJ whole genome shotgun (WGS) entry which is preliminary data.</text>
</comment>
<dbReference type="Proteomes" id="UP000235739">
    <property type="component" value="Unassembled WGS sequence"/>
</dbReference>
<sequence>MSEPQTHDDLVELIVPLVEPLIERQEKVEQGLAAQETVLVELTNQLERLTSIGPEQDISPWNLYAANPKQISELLTKINQWLPWMNATYGAGQSTNMIPACWFLHPNVVAHVVGLYTSWTAANYGSETPNSDLVYWNLRYLPDVLDIINAPADKGGMAGCRREHRAPERTDPVPEAFTDEFDQWVMQKYPLPDAQADSIPQETSE</sequence>
<evidence type="ECO:0000313" key="3">
    <source>
        <dbReference type="Proteomes" id="UP000235739"/>
    </source>
</evidence>
<evidence type="ECO:0008006" key="4">
    <source>
        <dbReference type="Google" id="ProtNLM"/>
    </source>
</evidence>
<proteinExistence type="predicted"/>
<protein>
    <recommendedName>
        <fullName evidence="4">DUF4913 domain-containing protein</fullName>
    </recommendedName>
</protein>
<dbReference type="AlphaFoldDB" id="A0A2N7RY74"/>
<dbReference type="GeneID" id="303186512"/>
<name>A0A2N7RY74_9MICC</name>
<evidence type="ECO:0000313" key="2">
    <source>
        <dbReference type="EMBL" id="PMQ18846.1"/>
    </source>
</evidence>
<evidence type="ECO:0000256" key="1">
    <source>
        <dbReference type="SAM" id="MobiDB-lite"/>
    </source>
</evidence>
<gene>
    <name evidence="2" type="ORF">CIK84_15785</name>
</gene>
<reference evidence="2 3" key="1">
    <citation type="journal article" date="2017" name="Elife">
        <title>Extensive horizontal gene transfer in cheese-associated bacteria.</title>
        <authorList>
            <person name="Bonham K.S."/>
            <person name="Wolfe B.E."/>
            <person name="Dutton R.J."/>
        </authorList>
    </citation>
    <scope>NUCLEOTIDE SEQUENCE [LARGE SCALE GENOMIC DNA]</scope>
    <source>
        <strain evidence="2 3">JB182</strain>
    </source>
</reference>
<dbReference type="InterPro" id="IPR032584">
    <property type="entry name" value="DUF4913"/>
</dbReference>